<feature type="domain" description="Urease accessory protein UreH-like transmembrane" evidence="2">
    <location>
        <begin position="1"/>
        <end position="185"/>
    </location>
</feature>
<proteinExistence type="predicted"/>
<keyword evidence="1" id="KW-1133">Transmembrane helix</keyword>
<keyword evidence="1" id="KW-0812">Transmembrane</keyword>
<feature type="transmembrane region" description="Helical" evidence="1">
    <location>
        <begin position="57"/>
        <end position="83"/>
    </location>
</feature>
<dbReference type="PANTHER" id="PTHR42208">
    <property type="entry name" value="HEAVY METAL TRANSPORTER-RELATED"/>
    <property type="match status" value="1"/>
</dbReference>
<accession>A0A4U7BQG2</accession>
<dbReference type="InterPro" id="IPR039447">
    <property type="entry name" value="UreH-like_TM_dom"/>
</dbReference>
<feature type="transmembrane region" description="Helical" evidence="1">
    <location>
        <begin position="108"/>
        <end position="128"/>
    </location>
</feature>
<dbReference type="OrthoDB" id="9798690at2"/>
<evidence type="ECO:0000313" key="4">
    <source>
        <dbReference type="Proteomes" id="UP000310353"/>
    </source>
</evidence>
<dbReference type="Proteomes" id="UP000310353">
    <property type="component" value="Unassembled WGS sequence"/>
</dbReference>
<evidence type="ECO:0000259" key="2">
    <source>
        <dbReference type="Pfam" id="PF13386"/>
    </source>
</evidence>
<dbReference type="PANTHER" id="PTHR42208:SF1">
    <property type="entry name" value="HEAVY METAL TRANSPORTER"/>
    <property type="match status" value="1"/>
</dbReference>
<reference evidence="3 4" key="1">
    <citation type="submission" date="2018-05" db="EMBL/GenBank/DDBJ databases">
        <title>Novel Campyloabacter and Helicobacter Species and Strains.</title>
        <authorList>
            <person name="Mannion A.J."/>
            <person name="Shen Z."/>
            <person name="Fox J.G."/>
        </authorList>
    </citation>
    <scope>NUCLEOTIDE SEQUENCE [LARGE SCALE GENOMIC DNA]</scope>
    <source>
        <strain evidence="4">MIT17-670</strain>
    </source>
</reference>
<comment type="caution">
    <text evidence="3">The sequence shown here is derived from an EMBL/GenBank/DDBJ whole genome shotgun (WGS) entry which is preliminary data.</text>
</comment>
<protein>
    <recommendedName>
        <fullName evidence="2">Urease accessory protein UreH-like transmembrane domain-containing protein</fullName>
    </recommendedName>
</protein>
<dbReference type="AlphaFoldDB" id="A0A4U7BQG2"/>
<feature type="transmembrane region" description="Helical" evidence="1">
    <location>
        <begin position="171"/>
        <end position="195"/>
    </location>
</feature>
<name>A0A4U7BQG2_9BACT</name>
<dbReference type="EMBL" id="NXMA01000002">
    <property type="protein sequence ID" value="TKX33031.1"/>
    <property type="molecule type" value="Genomic_DNA"/>
</dbReference>
<keyword evidence="4" id="KW-1185">Reference proteome</keyword>
<sequence>MCGGFNLAFMRLNSNRKNLFSLTFLYQLSRILAYVFLGVFCGIFGNILAINAKIQSLSFFIIGIFMIVLGCALIFRGYFLALIENHIFVNLLNGFIRKSIKFKGIKSAIILGFLNGFMPCGLVYFYLADSIKRENILESMCVMLIFGLSTLPAMLFFVKVSQFLSEILKKIFNYTAYIIIIIYGLHLAYSGFMAFR</sequence>
<keyword evidence="1" id="KW-0472">Membrane</keyword>
<evidence type="ECO:0000313" key="3">
    <source>
        <dbReference type="EMBL" id="TKX33031.1"/>
    </source>
</evidence>
<feature type="transmembrane region" description="Helical" evidence="1">
    <location>
        <begin position="140"/>
        <end position="159"/>
    </location>
</feature>
<evidence type="ECO:0000256" key="1">
    <source>
        <dbReference type="SAM" id="Phobius"/>
    </source>
</evidence>
<dbReference type="Pfam" id="PF13386">
    <property type="entry name" value="DsbD_2"/>
    <property type="match status" value="1"/>
</dbReference>
<gene>
    <name evidence="3" type="ORF">CQA76_00955</name>
</gene>
<organism evidence="3 4">
    <name type="scientific">Campylobacter aviculae</name>
    <dbReference type="NCBI Taxonomy" id="2510190"/>
    <lineage>
        <taxon>Bacteria</taxon>
        <taxon>Pseudomonadati</taxon>
        <taxon>Campylobacterota</taxon>
        <taxon>Epsilonproteobacteria</taxon>
        <taxon>Campylobacterales</taxon>
        <taxon>Campylobacteraceae</taxon>
        <taxon>Campylobacter</taxon>
    </lineage>
</organism>
<feature type="transmembrane region" description="Helical" evidence="1">
    <location>
        <begin position="31"/>
        <end position="50"/>
    </location>
</feature>